<organism evidence="1 2">
    <name type="scientific">Mycoplasmoides gallisepticum</name>
    <name type="common">Mycoplasma gallisepticum</name>
    <dbReference type="NCBI Taxonomy" id="2096"/>
    <lineage>
        <taxon>Bacteria</taxon>
        <taxon>Bacillati</taxon>
        <taxon>Mycoplasmatota</taxon>
        <taxon>Mycoplasmoidales</taxon>
        <taxon>Mycoplasmoidaceae</taxon>
        <taxon>Mycoplasmoides</taxon>
    </lineage>
</organism>
<dbReference type="Proteomes" id="UP000092188">
    <property type="component" value="Unassembled WGS sequence"/>
</dbReference>
<dbReference type="EMBL" id="MAGQ01000004">
    <property type="protein sequence ID" value="OBU78733.1"/>
    <property type="molecule type" value="Genomic_DNA"/>
</dbReference>
<evidence type="ECO:0000313" key="1">
    <source>
        <dbReference type="EMBL" id="OBU78733.1"/>
    </source>
</evidence>
<dbReference type="RefSeq" id="WP_065165367.1">
    <property type="nucleotide sequence ID" value="NZ_CP044225.1"/>
</dbReference>
<proteinExistence type="predicted"/>
<dbReference type="AlphaFoldDB" id="A0AB36DSC8"/>
<gene>
    <name evidence="1" type="ORF">BAY36_01665</name>
</gene>
<comment type="caution">
    <text evidence="1">The sequence shown here is derived from an EMBL/GenBank/DDBJ whole genome shotgun (WGS) entry which is preliminary data.</text>
</comment>
<sequence>MIDYIAREEAILIQPKNFNQDKLNHIFLQSGKEEIEFMHSFLKMYSEDKSLTGIYDISENENDISLEKAKL</sequence>
<accession>A0AB36DSC8</accession>
<evidence type="ECO:0000313" key="2">
    <source>
        <dbReference type="Proteomes" id="UP000092188"/>
    </source>
</evidence>
<name>A0AB36DSC8_MYCGL</name>
<reference evidence="1 2" key="1">
    <citation type="submission" date="2016-06" db="EMBL/GenBank/DDBJ databases">
        <authorList>
            <person name="Ricketts C."/>
            <person name="Pickler L."/>
            <person name="Maurer J."/>
            <person name="Ayyampalayam S."/>
            <person name="Garcia M."/>
            <person name="Ferguson-Noel N.M."/>
        </authorList>
    </citation>
    <scope>NUCLEOTIDE SEQUENCE [LARGE SCALE GENOMIC DNA]</scope>
    <source>
        <strain evidence="1 2">K6356</strain>
    </source>
</reference>
<protein>
    <submittedName>
        <fullName evidence="1">Uncharacterized protein</fullName>
    </submittedName>
</protein>